<proteinExistence type="predicted"/>
<protein>
    <submittedName>
        <fullName evidence="1">Uncharacterized protein</fullName>
    </submittedName>
</protein>
<dbReference type="AlphaFoldDB" id="A0A8D8W617"/>
<evidence type="ECO:0000313" key="1">
    <source>
        <dbReference type="EMBL" id="CAG6646114.1"/>
    </source>
</evidence>
<reference evidence="1" key="1">
    <citation type="submission" date="2021-05" db="EMBL/GenBank/DDBJ databases">
        <authorList>
            <person name="Alioto T."/>
            <person name="Alioto T."/>
            <person name="Gomez Garrido J."/>
        </authorList>
    </citation>
    <scope>NUCLEOTIDE SEQUENCE</scope>
</reference>
<name>A0A8D8W617_9HEMI</name>
<dbReference type="EMBL" id="HBUF01140166">
    <property type="protein sequence ID" value="CAG6646114.1"/>
    <property type="molecule type" value="Transcribed_RNA"/>
</dbReference>
<sequence>MIYDRNGIVSMNMVFFLLISDPADHHGDSIHTVLWYFKKFCKHSKVRYFKFYNQELYWESTNVLCLVFVFLTYTYSTHYGVCDPESNLNFILMAFRSPTQTGRG</sequence>
<organism evidence="1">
    <name type="scientific">Cacopsylla melanoneura</name>
    <dbReference type="NCBI Taxonomy" id="428564"/>
    <lineage>
        <taxon>Eukaryota</taxon>
        <taxon>Metazoa</taxon>
        <taxon>Ecdysozoa</taxon>
        <taxon>Arthropoda</taxon>
        <taxon>Hexapoda</taxon>
        <taxon>Insecta</taxon>
        <taxon>Pterygota</taxon>
        <taxon>Neoptera</taxon>
        <taxon>Paraneoptera</taxon>
        <taxon>Hemiptera</taxon>
        <taxon>Sternorrhyncha</taxon>
        <taxon>Psylloidea</taxon>
        <taxon>Psyllidae</taxon>
        <taxon>Psyllinae</taxon>
        <taxon>Cacopsylla</taxon>
    </lineage>
</organism>
<accession>A0A8D8W617</accession>